<feature type="transmembrane region" description="Helical" evidence="1">
    <location>
        <begin position="65"/>
        <end position="83"/>
    </location>
</feature>
<feature type="transmembrane region" description="Helical" evidence="1">
    <location>
        <begin position="103"/>
        <end position="122"/>
    </location>
</feature>
<proteinExistence type="predicted"/>
<dbReference type="AlphaFoldDB" id="A0A4Y9F8C0"/>
<dbReference type="GeneID" id="97482817"/>
<evidence type="ECO:0000313" key="2">
    <source>
        <dbReference type="EMBL" id="TFU23716.1"/>
    </source>
</evidence>
<dbReference type="EMBL" id="SPQC01000005">
    <property type="protein sequence ID" value="TFU23716.1"/>
    <property type="molecule type" value="Genomic_DNA"/>
</dbReference>
<sequence>MAIAFSILLFLHIVGAAMVFGLWLGTFKQGIVLPGQFHAALLQVVTGFALYFIQMSQNMTLNHMMIGIKMVIALVIAVAAFMGQKKYKAARALGTPENGKNVALAHTVGGLALINIAIAVFMQYPQI</sequence>
<dbReference type="STRING" id="85336.A7979_02400"/>
<dbReference type="Proteomes" id="UP000297951">
    <property type="component" value="Unassembled WGS sequence"/>
</dbReference>
<evidence type="ECO:0000313" key="3">
    <source>
        <dbReference type="Proteomes" id="UP000297951"/>
    </source>
</evidence>
<accession>A0A4Y9F8C0</accession>
<dbReference type="OrthoDB" id="3830423at2"/>
<name>A0A4Y9F8C0_9MICC</name>
<feature type="transmembrane region" description="Helical" evidence="1">
    <location>
        <begin position="31"/>
        <end position="53"/>
    </location>
</feature>
<keyword evidence="1" id="KW-0472">Membrane</keyword>
<evidence type="ECO:0008006" key="4">
    <source>
        <dbReference type="Google" id="ProtNLM"/>
    </source>
</evidence>
<reference evidence="2 3" key="1">
    <citation type="submission" date="2019-03" db="EMBL/GenBank/DDBJ databases">
        <title>Diversity of the mouse oral microbiome.</title>
        <authorList>
            <person name="Joseph S."/>
            <person name="Aduse-Opoku J."/>
            <person name="Curtis M."/>
            <person name="Wade W."/>
            <person name="Hashim A."/>
        </authorList>
    </citation>
    <scope>NUCLEOTIDE SEQUENCE [LARGE SCALE GENOMIC DNA]</scope>
    <source>
        <strain evidence="3">irhom_31</strain>
    </source>
</reference>
<dbReference type="RefSeq" id="WP_135011345.1">
    <property type="nucleotide sequence ID" value="NZ_CAKMSG010000002.1"/>
</dbReference>
<organism evidence="2 3">
    <name type="scientific">Rothia nasimurium</name>
    <dbReference type="NCBI Taxonomy" id="85336"/>
    <lineage>
        <taxon>Bacteria</taxon>
        <taxon>Bacillati</taxon>
        <taxon>Actinomycetota</taxon>
        <taxon>Actinomycetes</taxon>
        <taxon>Micrococcales</taxon>
        <taxon>Micrococcaceae</taxon>
        <taxon>Rothia</taxon>
    </lineage>
</organism>
<comment type="caution">
    <text evidence="2">The sequence shown here is derived from an EMBL/GenBank/DDBJ whole genome shotgun (WGS) entry which is preliminary data.</text>
</comment>
<evidence type="ECO:0000256" key="1">
    <source>
        <dbReference type="SAM" id="Phobius"/>
    </source>
</evidence>
<keyword evidence="1" id="KW-0812">Transmembrane</keyword>
<keyword evidence="1" id="KW-1133">Transmembrane helix</keyword>
<protein>
    <recommendedName>
        <fullName evidence="4">Integral membrane protein</fullName>
    </recommendedName>
</protein>
<gene>
    <name evidence="2" type="ORF">E4U03_02145</name>
</gene>